<feature type="non-terminal residue" evidence="1">
    <location>
        <position position="1"/>
    </location>
</feature>
<dbReference type="Gene3D" id="3.40.50.920">
    <property type="match status" value="1"/>
</dbReference>
<reference evidence="1 2" key="1">
    <citation type="submission" date="2018-06" db="EMBL/GenBank/DDBJ databases">
        <title>Extensive metabolic versatility and redundancy in microbially diverse, dynamic hydrothermal sediments.</title>
        <authorList>
            <person name="Dombrowski N."/>
            <person name="Teske A."/>
            <person name="Baker B.J."/>
        </authorList>
    </citation>
    <scope>NUCLEOTIDE SEQUENCE [LARGE SCALE GENOMIC DNA]</scope>
    <source>
        <strain evidence="1">B3_G15</strain>
    </source>
</reference>
<organism evidence="1 2">
    <name type="scientific">Aerophobetes bacterium</name>
    <dbReference type="NCBI Taxonomy" id="2030807"/>
    <lineage>
        <taxon>Bacteria</taxon>
        <taxon>Candidatus Aerophobota</taxon>
    </lineage>
</organism>
<sequence length="41" mass="4683">KLKRIGVRDVFGKSGTNEEMKEKFGLRAEDIAKEVLSFLEN</sequence>
<evidence type="ECO:0000313" key="2">
    <source>
        <dbReference type="Proteomes" id="UP000280417"/>
    </source>
</evidence>
<dbReference type="InterPro" id="IPR009014">
    <property type="entry name" value="Transketo_C/PFOR_II"/>
</dbReference>
<gene>
    <name evidence="1" type="ORF">DRJ04_09430</name>
</gene>
<dbReference type="EMBL" id="QMQA01000334">
    <property type="protein sequence ID" value="RLE10132.1"/>
    <property type="molecule type" value="Genomic_DNA"/>
</dbReference>
<comment type="caution">
    <text evidence="1">The sequence shown here is derived from an EMBL/GenBank/DDBJ whole genome shotgun (WGS) entry which is preliminary data.</text>
</comment>
<dbReference type="Proteomes" id="UP000280417">
    <property type="component" value="Unassembled WGS sequence"/>
</dbReference>
<evidence type="ECO:0000313" key="1">
    <source>
        <dbReference type="EMBL" id="RLE10132.1"/>
    </source>
</evidence>
<name>A0A662D8C0_UNCAE</name>
<accession>A0A662D8C0</accession>
<dbReference type="SUPFAM" id="SSF52922">
    <property type="entry name" value="TK C-terminal domain-like"/>
    <property type="match status" value="1"/>
</dbReference>
<protein>
    <submittedName>
        <fullName evidence="1">Transketolase family protein</fullName>
    </submittedName>
</protein>
<dbReference type="AlphaFoldDB" id="A0A662D8C0"/>
<proteinExistence type="predicted"/>